<dbReference type="PANTHER" id="PTHR37015:SF1">
    <property type="entry name" value="REVERSE TRANSCRIPTASE DOMAIN-CONTAINING PROTEIN"/>
    <property type="match status" value="1"/>
</dbReference>
<gene>
    <name evidence="3" type="ORF">BDV41DRAFT_539851</name>
</gene>
<dbReference type="CDD" id="cd01709">
    <property type="entry name" value="RT_like_1"/>
    <property type="match status" value="1"/>
</dbReference>
<name>A0A5N6VYD7_9EURO</name>
<evidence type="ECO:0000256" key="2">
    <source>
        <dbReference type="SAM" id="Phobius"/>
    </source>
</evidence>
<reference evidence="4" key="1">
    <citation type="submission" date="2019-04" db="EMBL/GenBank/DDBJ databases">
        <title>Friends and foes A comparative genomics studyof 23 Aspergillus species from section Flavi.</title>
        <authorList>
            <consortium name="DOE Joint Genome Institute"/>
            <person name="Kjaerbolling I."/>
            <person name="Vesth T."/>
            <person name="Frisvad J.C."/>
            <person name="Nybo J.L."/>
            <person name="Theobald S."/>
            <person name="Kildgaard S."/>
            <person name="Isbrandt T."/>
            <person name="Kuo A."/>
            <person name="Sato A."/>
            <person name="Lyhne E.K."/>
            <person name="Kogle M.E."/>
            <person name="Wiebenga A."/>
            <person name="Kun R.S."/>
            <person name="Lubbers R.J."/>
            <person name="Makela M.R."/>
            <person name="Barry K."/>
            <person name="Chovatia M."/>
            <person name="Clum A."/>
            <person name="Daum C."/>
            <person name="Haridas S."/>
            <person name="He G."/>
            <person name="LaButti K."/>
            <person name="Lipzen A."/>
            <person name="Mondo S."/>
            <person name="Riley R."/>
            <person name="Salamov A."/>
            <person name="Simmons B.A."/>
            <person name="Magnuson J.K."/>
            <person name="Henrissat B."/>
            <person name="Mortensen U.H."/>
            <person name="Larsen T.O."/>
            <person name="Devries R.P."/>
            <person name="Grigoriev I.V."/>
            <person name="Machida M."/>
            <person name="Baker S.E."/>
            <person name="Andersen M.R."/>
        </authorList>
    </citation>
    <scope>NUCLEOTIDE SEQUENCE [LARGE SCALE GENOMIC DNA]</scope>
    <source>
        <strain evidence="4">CBS 130015</strain>
    </source>
</reference>
<organism evidence="3 4">
    <name type="scientific">Aspergillus transmontanensis</name>
    <dbReference type="NCBI Taxonomy" id="1034304"/>
    <lineage>
        <taxon>Eukaryota</taxon>
        <taxon>Fungi</taxon>
        <taxon>Dikarya</taxon>
        <taxon>Ascomycota</taxon>
        <taxon>Pezizomycotina</taxon>
        <taxon>Eurotiomycetes</taxon>
        <taxon>Eurotiomycetidae</taxon>
        <taxon>Eurotiales</taxon>
        <taxon>Aspergillaceae</taxon>
        <taxon>Aspergillus</taxon>
        <taxon>Aspergillus subgen. Circumdati</taxon>
    </lineage>
</organism>
<evidence type="ECO:0000313" key="4">
    <source>
        <dbReference type="Proteomes" id="UP000325433"/>
    </source>
</evidence>
<accession>A0A5N6VYD7</accession>
<protein>
    <recommendedName>
        <fullName evidence="5">Reverse transcriptase domain-containing protein</fullName>
    </recommendedName>
</protein>
<evidence type="ECO:0008006" key="5">
    <source>
        <dbReference type="Google" id="ProtNLM"/>
    </source>
</evidence>
<keyword evidence="2" id="KW-0472">Membrane</keyword>
<keyword evidence="2" id="KW-0812">Transmembrane</keyword>
<sequence length="936" mass="108284">MYKKRSKYGFRRAITNSINNYYTSPSLLVIHNLFYFSIPSQVLSMATTTASFSKTLQSLTQSKIRELEKQRIAYESQKSQILASAAQESDPRDRVACILQGIKALRSENDNLKDSKIANIERWLDQARYDSSIPHEKLDSFQEHLIATLDAQSMKLDIADLYSRLLTEWMEPSSGSDRIPNEDQEEEDYLLVEERQKQRLQQLCDQFERVVFEPLETDENKIHEFIDTLFPTEDSRVALDNLREKVAHECSGLWHKADPFNIYSIRSCIRGLLTEDLLSEEKQGILKYCLENTVALTEIADVLNMRYADLKNWDWHAEDGIPVLPRQQLNGKYRIWIDDDVLQTIFAQYIAVRLCSIIKPILKEFIEKKSVWNWHPSPRMTERDSLRRQYYLSDYDIRSSIEASRKNDYLESDFLFHMPLTESSLSERGMLYDDENNEDGADRGIDGPSNIKQQLLRKVASQVLLERQIYGQAAVVQSDMKWYATALPHSTILAVMKFFGFPDEWLAFFRKYLAAPLNLDHSAEGRMQTGPRIRRRGVPISHAMEKLTGELVLFPMDLAVNRETGLLLYRIHDDLWVCGKPDKCARAWEVMQEYAKVTGLEFNRGKTGSVYLTGTPDPEIAARLPTGRVTFGFLTLNAESETWEIDQSQVDAHVAQLQKQLSRCDSVISWVRTWNSCIGRFFKNTFGQPAHCFGRAHMDAILSTYEKMQNTLFNAEGEQGGKTVTKHLRRKIESQFGVSDIPDAFFFLPAELGGLGLRNPFVSVLLMRDSVDLSPIERIERFKKGEHGRYAFAKKTFDETPEKTRRRRAETVNPRPKSGEPLVITEAEMHTFMSFEEFTRYRESRSNNLRVLYEDLMMVPYTKTIQTTRECRDALNAVSGQFQLSDQNPEMKWILQLYSDDVLKRFGGMTLVEKQFLPVGILAMMKEKRVKWNMVL</sequence>
<keyword evidence="4" id="KW-1185">Reference proteome</keyword>
<keyword evidence="2" id="KW-1133">Transmembrane helix</keyword>
<proteinExistence type="predicted"/>
<evidence type="ECO:0000313" key="3">
    <source>
        <dbReference type="EMBL" id="KAE8312130.1"/>
    </source>
</evidence>
<dbReference type="PANTHER" id="PTHR37015">
    <property type="entry name" value="REVERSE TRANSCRIPTASE DOMAIN-CONTAINING PROTEIN"/>
    <property type="match status" value="1"/>
</dbReference>
<feature type="region of interest" description="Disordered" evidence="1">
    <location>
        <begin position="799"/>
        <end position="819"/>
    </location>
</feature>
<feature type="transmembrane region" description="Helical" evidence="2">
    <location>
        <begin position="21"/>
        <end position="38"/>
    </location>
</feature>
<dbReference type="EMBL" id="ML738336">
    <property type="protein sequence ID" value="KAE8312130.1"/>
    <property type="molecule type" value="Genomic_DNA"/>
</dbReference>
<evidence type="ECO:0000256" key="1">
    <source>
        <dbReference type="SAM" id="MobiDB-lite"/>
    </source>
</evidence>
<dbReference type="Proteomes" id="UP000325433">
    <property type="component" value="Unassembled WGS sequence"/>
</dbReference>
<dbReference type="AlphaFoldDB" id="A0A5N6VYD7"/>